<sequence>MNAAIATETGQEAHGEGPSSDYRDYTDQDIADALAALGNEED</sequence>
<evidence type="ECO:0000313" key="2">
    <source>
        <dbReference type="EMBL" id="MFC1413371.1"/>
    </source>
</evidence>
<proteinExistence type="predicted"/>
<evidence type="ECO:0000256" key="1">
    <source>
        <dbReference type="SAM" id="MobiDB-lite"/>
    </source>
</evidence>
<dbReference type="EMBL" id="JBHEZX010000016">
    <property type="protein sequence ID" value="MFC1413371.1"/>
    <property type="molecule type" value="Genomic_DNA"/>
</dbReference>
<feature type="region of interest" description="Disordered" evidence="1">
    <location>
        <begin position="1"/>
        <end position="28"/>
    </location>
</feature>
<protein>
    <submittedName>
        <fullName evidence="2">Uncharacterized protein</fullName>
    </submittedName>
</protein>
<evidence type="ECO:0000313" key="3">
    <source>
        <dbReference type="Proteomes" id="UP001592582"/>
    </source>
</evidence>
<feature type="compositionally biased region" description="Basic and acidic residues" evidence="1">
    <location>
        <begin position="11"/>
        <end position="26"/>
    </location>
</feature>
<dbReference type="RefSeq" id="WP_380515119.1">
    <property type="nucleotide sequence ID" value="NZ_JBHEZX010000016.1"/>
</dbReference>
<dbReference type="Proteomes" id="UP001592582">
    <property type="component" value="Unassembled WGS sequence"/>
</dbReference>
<reference evidence="2 3" key="1">
    <citation type="submission" date="2024-09" db="EMBL/GenBank/DDBJ databases">
        <authorList>
            <person name="Lee S.D."/>
        </authorList>
    </citation>
    <scope>NUCLEOTIDE SEQUENCE [LARGE SCALE GENOMIC DNA]</scope>
    <source>
        <strain evidence="2 3">N1-1</strain>
    </source>
</reference>
<comment type="caution">
    <text evidence="2">The sequence shown here is derived from an EMBL/GenBank/DDBJ whole genome shotgun (WGS) entry which is preliminary data.</text>
</comment>
<organism evidence="2 3">
    <name type="scientific">Streptacidiphilus alkalitolerans</name>
    <dbReference type="NCBI Taxonomy" id="3342712"/>
    <lineage>
        <taxon>Bacteria</taxon>
        <taxon>Bacillati</taxon>
        <taxon>Actinomycetota</taxon>
        <taxon>Actinomycetes</taxon>
        <taxon>Kitasatosporales</taxon>
        <taxon>Streptomycetaceae</taxon>
        <taxon>Streptacidiphilus</taxon>
    </lineage>
</organism>
<name>A0ABV6VI70_9ACTN</name>
<accession>A0ABV6VI70</accession>
<keyword evidence="3" id="KW-1185">Reference proteome</keyword>
<gene>
    <name evidence="2" type="ORF">ACEZDG_29315</name>
</gene>